<dbReference type="InterPro" id="IPR004280">
    <property type="entry name" value="Herpes_UL95"/>
</dbReference>
<keyword evidence="3" id="KW-1185">Reference proteome</keyword>
<dbReference type="GeneID" id="11464316"/>
<protein>
    <submittedName>
        <fullName evidence="2">Protein UL95</fullName>
    </submittedName>
</protein>
<name>G8XSZ9_9BETA</name>
<dbReference type="Pfam" id="PF03038">
    <property type="entry name" value="Herpes_UL95"/>
    <property type="match status" value="1"/>
</dbReference>
<evidence type="ECO:0000256" key="1">
    <source>
        <dbReference type="ARBA" id="ARBA00006002"/>
    </source>
</evidence>
<dbReference type="EMBL" id="FJ483967">
    <property type="protein sequence ID" value="AEV80940.1"/>
    <property type="molecule type" value="Genomic_DNA"/>
</dbReference>
<dbReference type="OrthoDB" id="9587at10239"/>
<comment type="similarity">
    <text evidence="1">Belongs to the herpesviridae UL95 family.</text>
</comment>
<reference evidence="2" key="1">
    <citation type="submission" date="2011-12" db="EMBL/GenBank/DDBJ databases">
        <title>Comparative genomics of primate cytomegaloviruses.</title>
        <authorList>
            <person name="Davison A.J."/>
            <person name="Holton M."/>
            <person name="Dolan A."/>
            <person name="Dargan D.J."/>
            <person name="Gatherer D."/>
            <person name="Hayward G.S."/>
        </authorList>
    </citation>
    <scope>NUCLEOTIDE SEQUENCE [LARGE SCALE GENOMIC DNA]</scope>
    <source>
        <strain evidence="2">SqSHV</strain>
    </source>
</reference>
<accession>G8XSZ9</accession>
<dbReference type="RefSeq" id="YP_004940257.1">
    <property type="nucleotide sequence ID" value="NC_016448.1"/>
</dbReference>
<evidence type="ECO:0000313" key="3">
    <source>
        <dbReference type="Proteomes" id="UP000097892"/>
    </source>
</evidence>
<dbReference type="KEGG" id="vg:11464316"/>
<sequence length="371" mass="41233">MSSEAGSSGAVSTALCSVERLVELSARSDPVLGVSEVLKFDEAVEMALVACEAASPHDRYRLIETPSENFLLVTNVIPKEMATCSGESEAGEKKAVNQDLLGCLYGEAFSPPVVSSRDYVLKNLRHTANYHGELLYGSYLMYNKEHIGLSLSINKASHVESILRDVFAPGLLEHHNVCDIEALLWLLYSGPRSFCARDACFGREQLGYHMPFPALLPTLFYEPVVDYVTYMNLAELYVYVWYRGYEFASTRDDFRVSLNSVTLDRLQEVLKAVRARFSDREVPCWPVSSRTCVFCALYSQNRLCLDVARNGIGAVFYSPILLQDCPAVVTDVTLSHILPGQGAVTLFPVYHIGKLLDAVRYAENGVARLEL</sequence>
<gene>
    <name evidence="2" type="primary">UL95</name>
</gene>
<proteinExistence type="inferred from homology"/>
<evidence type="ECO:0000313" key="2">
    <source>
        <dbReference type="EMBL" id="AEV80940.1"/>
    </source>
</evidence>
<dbReference type="Proteomes" id="UP000097892">
    <property type="component" value="Segment"/>
</dbReference>
<organism evidence="2 3">
    <name type="scientific">Saimiriine betaherpesvirus 4</name>
    <dbReference type="NCBI Taxonomy" id="1535247"/>
    <lineage>
        <taxon>Viruses</taxon>
        <taxon>Duplodnaviria</taxon>
        <taxon>Heunggongvirae</taxon>
        <taxon>Peploviricota</taxon>
        <taxon>Herviviricetes</taxon>
        <taxon>Herpesvirales</taxon>
        <taxon>Orthoherpesviridae</taxon>
        <taxon>Betaherpesvirinae</taxon>
        <taxon>Cytomegalovirus</taxon>
        <taxon>Cytomegalovirus saimiriinebeta4</taxon>
    </lineage>
</organism>